<dbReference type="InParanoid" id="A0A3N4LVB7"/>
<evidence type="ECO:0000313" key="1">
    <source>
        <dbReference type="EMBL" id="RPB25638.1"/>
    </source>
</evidence>
<dbReference type="EMBL" id="ML121537">
    <property type="protein sequence ID" value="RPB25638.1"/>
    <property type="molecule type" value="Genomic_DNA"/>
</dbReference>
<accession>A0A3N4LVB7</accession>
<name>A0A3N4LVB7_9PEZI</name>
<keyword evidence="2" id="KW-1185">Reference proteome</keyword>
<protein>
    <submittedName>
        <fullName evidence="1">Uncharacterized protein</fullName>
    </submittedName>
</protein>
<dbReference type="AlphaFoldDB" id="A0A3N4LVB7"/>
<evidence type="ECO:0000313" key="2">
    <source>
        <dbReference type="Proteomes" id="UP000267821"/>
    </source>
</evidence>
<dbReference type="Proteomes" id="UP000267821">
    <property type="component" value="Unassembled WGS sequence"/>
</dbReference>
<proteinExistence type="predicted"/>
<gene>
    <name evidence="1" type="ORF">L211DRAFT_94369</name>
</gene>
<reference evidence="1 2" key="1">
    <citation type="journal article" date="2018" name="Nat. Ecol. Evol.">
        <title>Pezizomycetes genomes reveal the molecular basis of ectomycorrhizal truffle lifestyle.</title>
        <authorList>
            <person name="Murat C."/>
            <person name="Payen T."/>
            <person name="Noel B."/>
            <person name="Kuo A."/>
            <person name="Morin E."/>
            <person name="Chen J."/>
            <person name="Kohler A."/>
            <person name="Krizsan K."/>
            <person name="Balestrini R."/>
            <person name="Da Silva C."/>
            <person name="Montanini B."/>
            <person name="Hainaut M."/>
            <person name="Levati E."/>
            <person name="Barry K.W."/>
            <person name="Belfiori B."/>
            <person name="Cichocki N."/>
            <person name="Clum A."/>
            <person name="Dockter R.B."/>
            <person name="Fauchery L."/>
            <person name="Guy J."/>
            <person name="Iotti M."/>
            <person name="Le Tacon F."/>
            <person name="Lindquist E.A."/>
            <person name="Lipzen A."/>
            <person name="Malagnac F."/>
            <person name="Mello A."/>
            <person name="Molinier V."/>
            <person name="Miyauchi S."/>
            <person name="Poulain J."/>
            <person name="Riccioni C."/>
            <person name="Rubini A."/>
            <person name="Sitrit Y."/>
            <person name="Splivallo R."/>
            <person name="Traeger S."/>
            <person name="Wang M."/>
            <person name="Zifcakova L."/>
            <person name="Wipf D."/>
            <person name="Zambonelli A."/>
            <person name="Paolocci F."/>
            <person name="Nowrousian M."/>
            <person name="Ottonello S."/>
            <person name="Baldrian P."/>
            <person name="Spatafora J.W."/>
            <person name="Henrissat B."/>
            <person name="Nagy L.G."/>
            <person name="Aury J.M."/>
            <person name="Wincker P."/>
            <person name="Grigoriev I.V."/>
            <person name="Bonfante P."/>
            <person name="Martin F.M."/>
        </authorList>
    </citation>
    <scope>NUCLEOTIDE SEQUENCE [LARGE SCALE GENOMIC DNA]</scope>
    <source>
        <strain evidence="1 2">ATCC MYA-4762</strain>
    </source>
</reference>
<sequence length="101" mass="11528">MAVKTSGQVQLVITVGFIENNSPLAERRIELRKLISESGWMKSRERFITCKDNLGSEEESLRAVEGCIERTNLEQEWGQYRRHVAKDADFAAAWQEVDGVD</sequence>
<organism evidence="1 2">
    <name type="scientific">Terfezia boudieri ATCC MYA-4762</name>
    <dbReference type="NCBI Taxonomy" id="1051890"/>
    <lineage>
        <taxon>Eukaryota</taxon>
        <taxon>Fungi</taxon>
        <taxon>Dikarya</taxon>
        <taxon>Ascomycota</taxon>
        <taxon>Pezizomycotina</taxon>
        <taxon>Pezizomycetes</taxon>
        <taxon>Pezizales</taxon>
        <taxon>Pezizaceae</taxon>
        <taxon>Terfezia</taxon>
    </lineage>
</organism>